<dbReference type="GeneID" id="94337377"/>
<proteinExistence type="predicted"/>
<keyword evidence="2" id="KW-0408">Iron</keyword>
<organism evidence="5 6">
    <name type="scientific">Babesia duncani</name>
    <dbReference type="NCBI Taxonomy" id="323732"/>
    <lineage>
        <taxon>Eukaryota</taxon>
        <taxon>Sar</taxon>
        <taxon>Alveolata</taxon>
        <taxon>Apicomplexa</taxon>
        <taxon>Aconoidasida</taxon>
        <taxon>Piroplasmida</taxon>
        <taxon>Babesiidae</taxon>
        <taxon>Babesia</taxon>
    </lineage>
</organism>
<evidence type="ECO:0000259" key="4">
    <source>
        <dbReference type="Pfam" id="PF00462"/>
    </source>
</evidence>
<dbReference type="PANTHER" id="PTHR10293:SF73">
    <property type="entry name" value="GLUTAREDOXIN-3"/>
    <property type="match status" value="1"/>
</dbReference>
<dbReference type="GO" id="GO:0051536">
    <property type="term" value="F:iron-sulfur cluster binding"/>
    <property type="evidence" value="ECO:0007669"/>
    <property type="project" value="UniProtKB-KW"/>
</dbReference>
<dbReference type="Proteomes" id="UP001214638">
    <property type="component" value="Unassembled WGS sequence"/>
</dbReference>
<evidence type="ECO:0000313" key="5">
    <source>
        <dbReference type="EMBL" id="KAK2195404.1"/>
    </source>
</evidence>
<reference evidence="5" key="1">
    <citation type="journal article" date="2023" name="Nat. Microbiol.">
        <title>Babesia duncani multi-omics identifies virulence factors and drug targets.</title>
        <authorList>
            <person name="Singh P."/>
            <person name="Lonardi S."/>
            <person name="Liang Q."/>
            <person name="Vydyam P."/>
            <person name="Khabirova E."/>
            <person name="Fang T."/>
            <person name="Gihaz S."/>
            <person name="Thekkiniath J."/>
            <person name="Munshi M."/>
            <person name="Abel S."/>
            <person name="Ciampossin L."/>
            <person name="Batugedara G."/>
            <person name="Gupta M."/>
            <person name="Lu X.M."/>
            <person name="Lenz T."/>
            <person name="Chakravarty S."/>
            <person name="Cornillot E."/>
            <person name="Hu Y."/>
            <person name="Ma W."/>
            <person name="Gonzalez L.M."/>
            <person name="Sanchez S."/>
            <person name="Estrada K."/>
            <person name="Sanchez-Flores A."/>
            <person name="Montero E."/>
            <person name="Harb O.S."/>
            <person name="Le Roch K.G."/>
            <person name="Mamoun C.B."/>
        </authorList>
    </citation>
    <scope>NUCLEOTIDE SEQUENCE</scope>
    <source>
        <strain evidence="5">WA1</strain>
    </source>
</reference>
<dbReference type="InterPro" id="IPR004480">
    <property type="entry name" value="Monothiol_GRX-rel"/>
</dbReference>
<feature type="domain" description="Glutaredoxin" evidence="4">
    <location>
        <begin position="119"/>
        <end position="183"/>
    </location>
</feature>
<dbReference type="InterPro" id="IPR002109">
    <property type="entry name" value="Glutaredoxin"/>
</dbReference>
<comment type="caution">
    <text evidence="5">The sequence shown here is derived from an EMBL/GenBank/DDBJ whole genome shotgun (WGS) entry which is preliminary data.</text>
</comment>
<keyword evidence="1" id="KW-0479">Metal-binding</keyword>
<dbReference type="Pfam" id="PF00462">
    <property type="entry name" value="Glutaredoxin"/>
    <property type="match status" value="1"/>
</dbReference>
<accession>A0AAD9PIC8</accession>
<dbReference type="RefSeq" id="XP_067802247.1">
    <property type="nucleotide sequence ID" value="XM_067948096.1"/>
</dbReference>
<evidence type="ECO:0000256" key="3">
    <source>
        <dbReference type="ARBA" id="ARBA00023014"/>
    </source>
</evidence>
<evidence type="ECO:0000256" key="1">
    <source>
        <dbReference type="ARBA" id="ARBA00022723"/>
    </source>
</evidence>
<keyword evidence="3" id="KW-0411">Iron-sulfur</keyword>
<name>A0AAD9PIC8_9APIC</name>
<keyword evidence="6" id="KW-1185">Reference proteome</keyword>
<dbReference type="Gene3D" id="3.40.30.10">
    <property type="entry name" value="Glutaredoxin"/>
    <property type="match status" value="2"/>
</dbReference>
<dbReference type="SUPFAM" id="SSF52833">
    <property type="entry name" value="Thioredoxin-like"/>
    <property type="match status" value="2"/>
</dbReference>
<sequence>MLLNSQEEFEACIKANNAKLIVYIFDPELPSHEHLNAVIEELSTDFSNIVFKKVEYRHVKNIVQVASNPAILAYKADALINTLEGCSTQMLVTFVRGWAVESNQSTIEKIEKLLNDNPVIIFIKGDKHEPFCRFSRAVVNMFNECGIEFEAFNIFDDPLLREELKKYSKWPTYPQLYINKVLIGGHDIIKELYEAGTLRDEFPKEFLREIK</sequence>
<dbReference type="AlphaFoldDB" id="A0AAD9PIC8"/>
<dbReference type="EMBL" id="JALLKP010000004">
    <property type="protein sequence ID" value="KAK2195404.1"/>
    <property type="molecule type" value="Genomic_DNA"/>
</dbReference>
<evidence type="ECO:0000256" key="2">
    <source>
        <dbReference type="ARBA" id="ARBA00023004"/>
    </source>
</evidence>
<dbReference type="PANTHER" id="PTHR10293">
    <property type="entry name" value="GLUTAREDOXIN FAMILY MEMBER"/>
    <property type="match status" value="1"/>
</dbReference>
<dbReference type="InterPro" id="IPR036249">
    <property type="entry name" value="Thioredoxin-like_sf"/>
</dbReference>
<dbReference type="GO" id="GO:0046872">
    <property type="term" value="F:metal ion binding"/>
    <property type="evidence" value="ECO:0007669"/>
    <property type="project" value="UniProtKB-KW"/>
</dbReference>
<protein>
    <submittedName>
        <fullName evidence="5">Bifunctional Thioredoxin-like superfamily/Glutaredoxin/Monothiol glutaredoxin-related/Glutaredoxin</fullName>
    </submittedName>
</protein>
<gene>
    <name evidence="5" type="ORF">BdWA1_003080</name>
</gene>
<dbReference type="KEGG" id="bdw:94337377"/>
<dbReference type="GO" id="GO:0006879">
    <property type="term" value="P:intracellular iron ion homeostasis"/>
    <property type="evidence" value="ECO:0007669"/>
    <property type="project" value="TreeGrafter"/>
</dbReference>
<evidence type="ECO:0000313" key="6">
    <source>
        <dbReference type="Proteomes" id="UP001214638"/>
    </source>
</evidence>
<dbReference type="CDD" id="cd03028">
    <property type="entry name" value="GRX_PICOT_like"/>
    <property type="match status" value="1"/>
</dbReference>
<dbReference type="PROSITE" id="PS51354">
    <property type="entry name" value="GLUTAREDOXIN_2"/>
    <property type="match status" value="1"/>
</dbReference>
<dbReference type="GO" id="GO:0005634">
    <property type="term" value="C:nucleus"/>
    <property type="evidence" value="ECO:0007669"/>
    <property type="project" value="TreeGrafter"/>
</dbReference>
<dbReference type="InterPro" id="IPR033658">
    <property type="entry name" value="GRX_PICOT-like"/>
</dbReference>
<dbReference type="GO" id="GO:0005829">
    <property type="term" value="C:cytosol"/>
    <property type="evidence" value="ECO:0007669"/>
    <property type="project" value="TreeGrafter"/>
</dbReference>